<dbReference type="GO" id="GO:1902600">
    <property type="term" value="P:proton transmembrane transport"/>
    <property type="evidence" value="ECO:0007669"/>
    <property type="project" value="InterPro"/>
</dbReference>
<evidence type="ECO:0000256" key="9">
    <source>
        <dbReference type="ARBA" id="ARBA00023136"/>
    </source>
</evidence>
<dbReference type="Gene3D" id="1.20.1530.20">
    <property type="match status" value="1"/>
</dbReference>
<dbReference type="GO" id="GO:0006814">
    <property type="term" value="P:sodium ion transport"/>
    <property type="evidence" value="ECO:0007669"/>
    <property type="project" value="UniProtKB-KW"/>
</dbReference>
<evidence type="ECO:0000256" key="4">
    <source>
        <dbReference type="ARBA" id="ARBA00022449"/>
    </source>
</evidence>
<dbReference type="AlphaFoldDB" id="A0A222WGC5"/>
<dbReference type="OrthoDB" id="9793589at2"/>
<sequence length="395" mass="41664">MQFILYLLLILLFTKVAGHLSVRLGQPAVLGKLIAGIVLGPAVLGWVQNDTLIHDMSEIGVLLLMFIAGLETDLDQLRRNWKPAVAVAVGGIILPLVCGFGVGEAFGFSVHEGWFLGVVLSATSVSITVQVLKDMNKLNTREGSTILGAAVLDDVLVVVLLAVMMSVFGMGGQEMSLGLLIGKKLIFFVGAVLGGWLVVPWVMKILAPLKVTESVITTALIICFGFAYFADMLGMAGIIGAFAAGIAIAQTDFKHVVEEKVEPIAYSIFVPVFFVSIGLNVSFEGVGQQLGFVVALTLIALVTKLIGGGIGARLTGFDNRSSLAIGSGMISRGEVALIIAATGLQTGLLVQQYFTSVIIAVILTTLAAPPILKLCFSDKKPSAHEPKKKVSIDKS</sequence>
<keyword evidence="4" id="KW-0050">Antiport</keyword>
<organism evidence="13 14">
    <name type="scientific">Paenibacillus kribbensis</name>
    <dbReference type="NCBI Taxonomy" id="172713"/>
    <lineage>
        <taxon>Bacteria</taxon>
        <taxon>Bacillati</taxon>
        <taxon>Bacillota</taxon>
        <taxon>Bacilli</taxon>
        <taxon>Bacillales</taxon>
        <taxon>Paenibacillaceae</taxon>
        <taxon>Paenibacillus</taxon>
    </lineage>
</organism>
<dbReference type="NCBIfam" id="TIGR00932">
    <property type="entry name" value="2a37"/>
    <property type="match status" value="1"/>
</dbReference>
<reference evidence="13 14" key="1">
    <citation type="submission" date="2017-03" db="EMBL/GenBank/DDBJ databases">
        <title>Complete genome sequence of Paenibacillus Kribbensis producing bioflocculants.</title>
        <authorList>
            <person name="Lee H.-G."/>
            <person name="Oh H.-M."/>
        </authorList>
    </citation>
    <scope>NUCLEOTIDE SEQUENCE [LARGE SCALE GENOMIC DNA]</scope>
    <source>
        <strain evidence="13 14">AM49</strain>
    </source>
</reference>
<evidence type="ECO:0000313" key="14">
    <source>
        <dbReference type="Proteomes" id="UP000214666"/>
    </source>
</evidence>
<dbReference type="GO" id="GO:0015297">
    <property type="term" value="F:antiporter activity"/>
    <property type="evidence" value="ECO:0007669"/>
    <property type="project" value="UniProtKB-KW"/>
</dbReference>
<feature type="transmembrane region" description="Helical" evidence="11">
    <location>
        <begin position="28"/>
        <end position="47"/>
    </location>
</feature>
<name>A0A222WGC5_9BACL</name>
<evidence type="ECO:0000256" key="3">
    <source>
        <dbReference type="ARBA" id="ARBA00022448"/>
    </source>
</evidence>
<feature type="transmembrane region" description="Helical" evidence="11">
    <location>
        <begin position="185"/>
        <end position="203"/>
    </location>
</feature>
<comment type="similarity">
    <text evidence="2">Belongs to the monovalent cation:proton antiporter 2 (CPA2) transporter (TC 2.A.37) family.</text>
</comment>
<evidence type="ECO:0000256" key="6">
    <source>
        <dbReference type="ARBA" id="ARBA00022989"/>
    </source>
</evidence>
<dbReference type="KEGG" id="pkb:B4V02_01200"/>
<feature type="transmembrane region" description="Helical" evidence="11">
    <location>
        <begin position="84"/>
        <end position="102"/>
    </location>
</feature>
<keyword evidence="10" id="KW-0739">Sodium transport</keyword>
<keyword evidence="5 11" id="KW-0812">Transmembrane</keyword>
<keyword evidence="14" id="KW-1185">Reference proteome</keyword>
<comment type="subcellular location">
    <subcellularLocation>
        <location evidence="1">Membrane</location>
        <topology evidence="1">Multi-pass membrane protein</topology>
    </subcellularLocation>
</comment>
<keyword evidence="6 11" id="KW-1133">Transmembrane helix</keyword>
<keyword evidence="9 11" id="KW-0472">Membrane</keyword>
<dbReference type="GO" id="GO:0008324">
    <property type="term" value="F:monoatomic cation transmembrane transporter activity"/>
    <property type="evidence" value="ECO:0007669"/>
    <property type="project" value="InterPro"/>
</dbReference>
<dbReference type="EMBL" id="CP020028">
    <property type="protein sequence ID" value="ASR45419.1"/>
    <property type="molecule type" value="Genomic_DNA"/>
</dbReference>
<evidence type="ECO:0000256" key="2">
    <source>
        <dbReference type="ARBA" id="ARBA00005551"/>
    </source>
</evidence>
<feature type="transmembrane region" description="Helical" evidence="11">
    <location>
        <begin position="264"/>
        <end position="283"/>
    </location>
</feature>
<feature type="transmembrane region" description="Helical" evidence="11">
    <location>
        <begin position="290"/>
        <end position="312"/>
    </location>
</feature>
<keyword evidence="8" id="KW-0406">Ion transport</keyword>
<evidence type="ECO:0000256" key="8">
    <source>
        <dbReference type="ARBA" id="ARBA00023065"/>
    </source>
</evidence>
<feature type="transmembrane region" description="Helical" evidence="11">
    <location>
        <begin position="114"/>
        <end position="132"/>
    </location>
</feature>
<dbReference type="InterPro" id="IPR006153">
    <property type="entry name" value="Cation/H_exchanger_TM"/>
</dbReference>
<dbReference type="InterPro" id="IPR038770">
    <property type="entry name" value="Na+/solute_symporter_sf"/>
</dbReference>
<evidence type="ECO:0000256" key="11">
    <source>
        <dbReference type="SAM" id="Phobius"/>
    </source>
</evidence>
<evidence type="ECO:0000313" key="13">
    <source>
        <dbReference type="EMBL" id="ASR45419.1"/>
    </source>
</evidence>
<feature type="domain" description="Cation/H+ exchanger transmembrane" evidence="12">
    <location>
        <begin position="9"/>
        <end position="373"/>
    </location>
</feature>
<dbReference type="GO" id="GO:0016020">
    <property type="term" value="C:membrane"/>
    <property type="evidence" value="ECO:0007669"/>
    <property type="project" value="UniProtKB-SubCell"/>
</dbReference>
<accession>A0A222WGC5</accession>
<dbReference type="Pfam" id="PF00999">
    <property type="entry name" value="Na_H_Exchanger"/>
    <property type="match status" value="1"/>
</dbReference>
<keyword evidence="7" id="KW-0915">Sodium</keyword>
<evidence type="ECO:0000256" key="5">
    <source>
        <dbReference type="ARBA" id="ARBA00022692"/>
    </source>
</evidence>
<evidence type="ECO:0000256" key="1">
    <source>
        <dbReference type="ARBA" id="ARBA00004141"/>
    </source>
</evidence>
<dbReference type="STRING" id="172713.GCA_001705305_02889"/>
<keyword evidence="3" id="KW-0813">Transport</keyword>
<dbReference type="Proteomes" id="UP000214666">
    <property type="component" value="Chromosome"/>
</dbReference>
<protein>
    <submittedName>
        <fullName evidence="13">Sodium:proton antiporter</fullName>
    </submittedName>
</protein>
<evidence type="ECO:0000256" key="7">
    <source>
        <dbReference type="ARBA" id="ARBA00023053"/>
    </source>
</evidence>
<proteinExistence type="inferred from homology"/>
<feature type="transmembrane region" description="Helical" evidence="11">
    <location>
        <begin position="144"/>
        <end position="165"/>
    </location>
</feature>
<feature type="transmembrane region" description="Helical" evidence="11">
    <location>
        <begin position="215"/>
        <end position="244"/>
    </location>
</feature>
<dbReference type="PANTHER" id="PTHR43562:SF3">
    <property type="entry name" value="SODIUM ION_PROTON EXCHANGER (EUROFUNG)"/>
    <property type="match status" value="1"/>
</dbReference>
<gene>
    <name evidence="13" type="ORF">B4V02_01200</name>
</gene>
<evidence type="ECO:0000259" key="12">
    <source>
        <dbReference type="Pfam" id="PF00999"/>
    </source>
</evidence>
<dbReference type="PANTHER" id="PTHR43562">
    <property type="entry name" value="NAPA-TYPE SODIUM/HYDROGEN ANTIPORTER"/>
    <property type="match status" value="1"/>
</dbReference>
<dbReference type="RefSeq" id="WP_094153477.1">
    <property type="nucleotide sequence ID" value="NZ_CP020028.1"/>
</dbReference>
<dbReference type="InterPro" id="IPR004771">
    <property type="entry name" value="K/H_exchanger"/>
</dbReference>
<evidence type="ECO:0000256" key="10">
    <source>
        <dbReference type="ARBA" id="ARBA00023201"/>
    </source>
</evidence>
<feature type="transmembrane region" description="Helical" evidence="11">
    <location>
        <begin position="353"/>
        <end position="372"/>
    </location>
</feature>